<sequence>MSTLSAYIVRRTSAYFALGVVVVLSALALERLMRLVEEVTNQGAPVSSALEVLGYLLPHYLELAIPAAFFLAALLTVRRLHTASELLPMMAAGISVRRIARPMLAMALVLTLLALANASHLQPVSRHAYRAQIQEISQTSLALGLAPGVFHRVNDRFVVRADGVTDQGRTLLHFFAEAQPENGPRTLVVAERARLVRQANTGKLVVQLFDGSVVRFDGSATGAARITFTDYTWEPPMDSAGDYGPRGQDSREFTVPELIAGGGTPAGANVEHRLRSTELHTRLVHVASLIPLTFLAVPLALLGRGRTGRAYGLGLGVVLVVLYQKVLSFGENFAEVGVLPPPLALWGPFAVLFIVSGVWLLSVSESGVRGAIAIALHPRRPPGYRRQLAEGR</sequence>
<feature type="transmembrane region" description="Helical" evidence="6">
    <location>
        <begin position="283"/>
        <end position="303"/>
    </location>
</feature>
<protein>
    <submittedName>
        <fullName evidence="7">Lipopolysaccharide export system permease protein</fullName>
    </submittedName>
</protein>
<gene>
    <name evidence="7" type="ORF">SAMN05216241_10328</name>
</gene>
<feature type="transmembrane region" description="Helical" evidence="6">
    <location>
        <begin position="349"/>
        <end position="376"/>
    </location>
</feature>
<evidence type="ECO:0000256" key="4">
    <source>
        <dbReference type="ARBA" id="ARBA00022989"/>
    </source>
</evidence>
<evidence type="ECO:0000313" key="8">
    <source>
        <dbReference type="Proteomes" id="UP000199415"/>
    </source>
</evidence>
<evidence type="ECO:0000256" key="3">
    <source>
        <dbReference type="ARBA" id="ARBA00022692"/>
    </source>
</evidence>
<feature type="transmembrane region" description="Helical" evidence="6">
    <location>
        <begin position="57"/>
        <end position="77"/>
    </location>
</feature>
<dbReference type="InterPro" id="IPR005495">
    <property type="entry name" value="LptG/LptF_permease"/>
</dbReference>
<dbReference type="GO" id="GO:0043190">
    <property type="term" value="C:ATP-binding cassette (ABC) transporter complex"/>
    <property type="evidence" value="ECO:0007669"/>
    <property type="project" value="TreeGrafter"/>
</dbReference>
<dbReference type="OrthoDB" id="8477889at2"/>
<keyword evidence="3 6" id="KW-0812">Transmembrane</keyword>
<dbReference type="AlphaFoldDB" id="A0A1G7PQN9"/>
<evidence type="ECO:0000256" key="1">
    <source>
        <dbReference type="ARBA" id="ARBA00004651"/>
    </source>
</evidence>
<accession>A0A1G7PQN9</accession>
<keyword evidence="5 6" id="KW-0472">Membrane</keyword>
<evidence type="ECO:0000256" key="5">
    <source>
        <dbReference type="ARBA" id="ARBA00023136"/>
    </source>
</evidence>
<comment type="subcellular location">
    <subcellularLocation>
        <location evidence="1">Cell membrane</location>
        <topology evidence="1">Multi-pass membrane protein</topology>
    </subcellularLocation>
</comment>
<organism evidence="7 8">
    <name type="scientific">Limimonas halophila</name>
    <dbReference type="NCBI Taxonomy" id="1082479"/>
    <lineage>
        <taxon>Bacteria</taxon>
        <taxon>Pseudomonadati</taxon>
        <taxon>Pseudomonadota</taxon>
        <taxon>Alphaproteobacteria</taxon>
        <taxon>Rhodospirillales</taxon>
        <taxon>Rhodovibrionaceae</taxon>
        <taxon>Limimonas</taxon>
    </lineage>
</organism>
<evidence type="ECO:0000256" key="6">
    <source>
        <dbReference type="SAM" id="Phobius"/>
    </source>
</evidence>
<dbReference type="RefSeq" id="WP_090019172.1">
    <property type="nucleotide sequence ID" value="NZ_FNCE01000003.1"/>
</dbReference>
<evidence type="ECO:0000313" key="7">
    <source>
        <dbReference type="EMBL" id="SDF88525.1"/>
    </source>
</evidence>
<evidence type="ECO:0000256" key="2">
    <source>
        <dbReference type="ARBA" id="ARBA00022475"/>
    </source>
</evidence>
<dbReference type="STRING" id="1082479.SAMN05216241_10328"/>
<keyword evidence="4 6" id="KW-1133">Transmembrane helix</keyword>
<feature type="transmembrane region" description="Helical" evidence="6">
    <location>
        <begin position="310"/>
        <end position="329"/>
    </location>
</feature>
<dbReference type="EMBL" id="FNCE01000003">
    <property type="protein sequence ID" value="SDF88525.1"/>
    <property type="molecule type" value="Genomic_DNA"/>
</dbReference>
<dbReference type="PANTHER" id="PTHR33529:SF2">
    <property type="entry name" value="LIPOPOLYSACCHARIDE EXPORT SYSTEM PERMEASE PROTEIN LPTG"/>
    <property type="match status" value="1"/>
</dbReference>
<dbReference type="PANTHER" id="PTHR33529">
    <property type="entry name" value="SLR0882 PROTEIN-RELATED"/>
    <property type="match status" value="1"/>
</dbReference>
<dbReference type="Proteomes" id="UP000199415">
    <property type="component" value="Unassembled WGS sequence"/>
</dbReference>
<dbReference type="GO" id="GO:0015920">
    <property type="term" value="P:lipopolysaccharide transport"/>
    <property type="evidence" value="ECO:0007669"/>
    <property type="project" value="TreeGrafter"/>
</dbReference>
<name>A0A1G7PQN9_9PROT</name>
<dbReference type="Pfam" id="PF03739">
    <property type="entry name" value="LptF_LptG"/>
    <property type="match status" value="1"/>
</dbReference>
<keyword evidence="2" id="KW-1003">Cell membrane</keyword>
<keyword evidence="8" id="KW-1185">Reference proteome</keyword>
<reference evidence="7 8" key="1">
    <citation type="submission" date="2016-10" db="EMBL/GenBank/DDBJ databases">
        <authorList>
            <person name="de Groot N.N."/>
        </authorList>
    </citation>
    <scope>NUCLEOTIDE SEQUENCE [LARGE SCALE GENOMIC DNA]</scope>
    <source>
        <strain evidence="7 8">DSM 25584</strain>
    </source>
</reference>
<feature type="transmembrane region" description="Helical" evidence="6">
    <location>
        <begin position="12"/>
        <end position="29"/>
    </location>
</feature>
<feature type="transmembrane region" description="Helical" evidence="6">
    <location>
        <begin position="98"/>
        <end position="116"/>
    </location>
</feature>
<proteinExistence type="predicted"/>